<evidence type="ECO:0000256" key="1">
    <source>
        <dbReference type="SAM" id="MobiDB-lite"/>
    </source>
</evidence>
<sequence length="977" mass="107939">MSTAQTDRCARNVSYNEPKDSLDVDETMPFLEKCEEHSPVPGAWHTPVNQSTSRRFLGLSERFWAFLFIFTILSQSASFLGLFSVFTTSLNRTLNTVSEHFAHPASHQKGKEADLLQCQLASAVAGPPPNFSKRKVNDRFWNGTQPTYIVNATVWTGNEILTEMDLILDRGLIQSVEKSGRLRNKHNPLANTIYASGRWLTPGIIDMHTHLGVMGMPAQETTIDSNSRQGATRPMMRSVDGFNEHDQDIRKTASGGITTVMVLPGSLNNIGGQAYPMKLGPLHGKPPSSRVLDPPRSLVMPGDWIEGRDALYDPASGMQRGNQSTSFRHLKMACGENARQYGLVRMDEAWNFRREFERAQKLKRHQDDFCYALHQNQTPQEASFPSELELDSLVDVLRGRTKVHTHCYTMNDLDALVRHSTEFNFPVAAFHHAHETYLVADLLHKAYEHPPAVAMFSQNANYKYEAYFGTPFAGALLHQANITPIFKSDHPVLDSRRLIHQAAEAHHYGLSEIAALKSVTSAPAHVMGLAHRVGHIQRGADADVVLWDRHPLQLGATPMQVYIDGEAQFSHPFDSGLTTLSSSQPKQADYRAERHRVQTQQAAIVDDRAFAFPTPAEDIRYAVLYNVHRFFHRQTDAKGRRIVQETFSDNDGVLVYADGSLVCVGKSDCLALAPESARRVDLGNGTILPGLIAYGATLGLADLPMESSASGGKDASSVNKHGQLESAITPRIVDELMWGGHDLLRAHASGVTTCVNAPAVKGVAGGISAQFDTNVRNVLDAYSIRASDVAMHIQLSHSGPSWAMQISIIRDALSSPPTEIWKRVAAGKLPLVVKVDAQTLIAQLILLCESFPQLRLVIDSSGPLHLVAEQLSAHNIGVLLPPRVWLYGWDSMDRLAGPPLSKDTELSVLLRHNVKVGLRIGESWEATKLLWDTVWAAQEAHITELTQILELITTNLETLLDLPEAPNADFVAFHVRS</sequence>
<feature type="region of interest" description="Disordered" evidence="1">
    <location>
        <begin position="1"/>
        <end position="20"/>
    </location>
</feature>
<name>A0AAF0F7A7_9BASI</name>
<evidence type="ECO:0000313" key="4">
    <source>
        <dbReference type="EMBL" id="WFD44541.1"/>
    </source>
</evidence>
<evidence type="ECO:0000256" key="2">
    <source>
        <dbReference type="SAM" id="Phobius"/>
    </source>
</evidence>
<reference evidence="4" key="1">
    <citation type="submission" date="2023-02" db="EMBL/GenBank/DDBJ databases">
        <title>Mating type loci evolution in Malassezia.</title>
        <authorList>
            <person name="Coelho M.A."/>
        </authorList>
    </citation>
    <scope>NUCLEOTIDE SEQUENCE</scope>
    <source>
        <strain evidence="4">CBS 14136</strain>
    </source>
</reference>
<feature type="transmembrane region" description="Helical" evidence="2">
    <location>
        <begin position="63"/>
        <end position="86"/>
    </location>
</feature>
<organism evidence="4 5">
    <name type="scientific">Malassezia psittaci</name>
    <dbReference type="NCBI Taxonomy" id="1821823"/>
    <lineage>
        <taxon>Eukaryota</taxon>
        <taxon>Fungi</taxon>
        <taxon>Dikarya</taxon>
        <taxon>Basidiomycota</taxon>
        <taxon>Ustilaginomycotina</taxon>
        <taxon>Malasseziomycetes</taxon>
        <taxon>Malasseziales</taxon>
        <taxon>Malasseziaceae</taxon>
        <taxon>Malassezia</taxon>
    </lineage>
</organism>
<keyword evidence="2" id="KW-0472">Membrane</keyword>
<dbReference type="InterPro" id="IPR006680">
    <property type="entry name" value="Amidohydro-rel"/>
</dbReference>
<dbReference type="GO" id="GO:0006145">
    <property type="term" value="P:purine nucleobase catabolic process"/>
    <property type="evidence" value="ECO:0007669"/>
    <property type="project" value="TreeGrafter"/>
</dbReference>
<dbReference type="InterPro" id="IPR050138">
    <property type="entry name" value="DHOase/Allantoinase_Hydrolase"/>
</dbReference>
<dbReference type="PANTHER" id="PTHR43668">
    <property type="entry name" value="ALLANTOINASE"/>
    <property type="match status" value="1"/>
</dbReference>
<evidence type="ECO:0000313" key="5">
    <source>
        <dbReference type="Proteomes" id="UP001214628"/>
    </source>
</evidence>
<dbReference type="GO" id="GO:0004038">
    <property type="term" value="F:allantoinase activity"/>
    <property type="evidence" value="ECO:0007669"/>
    <property type="project" value="TreeGrafter"/>
</dbReference>
<dbReference type="SUPFAM" id="SSF51338">
    <property type="entry name" value="Composite domain of metallo-dependent hydrolases"/>
    <property type="match status" value="1"/>
</dbReference>
<dbReference type="InterPro" id="IPR011059">
    <property type="entry name" value="Metal-dep_hydrolase_composite"/>
</dbReference>
<dbReference type="Gene3D" id="3.20.20.140">
    <property type="entry name" value="Metal-dependent hydrolases"/>
    <property type="match status" value="2"/>
</dbReference>
<dbReference type="AlphaFoldDB" id="A0AAF0F7A7"/>
<protein>
    <recommendedName>
        <fullName evidence="3">Amidohydrolase-related domain-containing protein</fullName>
    </recommendedName>
</protein>
<dbReference type="PANTHER" id="PTHR43668:SF5">
    <property type="entry name" value="AMIDOHYDROLASE 3 DOMAIN-CONTAINING PROTEIN"/>
    <property type="match status" value="1"/>
</dbReference>
<keyword evidence="5" id="KW-1185">Reference proteome</keyword>
<dbReference type="SUPFAM" id="SSF51556">
    <property type="entry name" value="Metallo-dependent hydrolases"/>
    <property type="match status" value="1"/>
</dbReference>
<dbReference type="InterPro" id="IPR032466">
    <property type="entry name" value="Metal_Hydrolase"/>
</dbReference>
<keyword evidence="2" id="KW-0812">Transmembrane</keyword>
<evidence type="ECO:0000259" key="3">
    <source>
        <dbReference type="Pfam" id="PF01979"/>
    </source>
</evidence>
<dbReference type="GO" id="GO:0005737">
    <property type="term" value="C:cytoplasm"/>
    <property type="evidence" value="ECO:0007669"/>
    <property type="project" value="TreeGrafter"/>
</dbReference>
<dbReference type="Pfam" id="PF01979">
    <property type="entry name" value="Amidohydro_1"/>
    <property type="match status" value="1"/>
</dbReference>
<dbReference type="Proteomes" id="UP001214628">
    <property type="component" value="Chromosome 5"/>
</dbReference>
<gene>
    <name evidence="4" type="ORF">MPSI1_003209</name>
</gene>
<accession>A0AAF0F7A7</accession>
<feature type="domain" description="Amidohydrolase-related" evidence="3">
    <location>
        <begin position="499"/>
        <end position="556"/>
    </location>
</feature>
<proteinExistence type="predicted"/>
<dbReference type="EMBL" id="CP118379">
    <property type="protein sequence ID" value="WFD44541.1"/>
    <property type="molecule type" value="Genomic_DNA"/>
</dbReference>
<keyword evidence="2" id="KW-1133">Transmembrane helix</keyword>